<accession>A0ABR1HB22</accession>
<name>A0ABR1HB22_9HYPO</name>
<feature type="transmembrane region" description="Helical" evidence="1">
    <location>
        <begin position="338"/>
        <end position="357"/>
    </location>
</feature>
<dbReference type="EMBL" id="JAZAVJ010000049">
    <property type="protein sequence ID" value="KAK7418271.1"/>
    <property type="molecule type" value="Genomic_DNA"/>
</dbReference>
<proteinExistence type="predicted"/>
<dbReference type="Proteomes" id="UP001498476">
    <property type="component" value="Unassembled WGS sequence"/>
</dbReference>
<feature type="chain" id="PRO_5046503312" description="Wax synthase domain-containing protein" evidence="2">
    <location>
        <begin position="19"/>
        <end position="448"/>
    </location>
</feature>
<gene>
    <name evidence="3" type="ORF">QQX98_004056</name>
</gene>
<evidence type="ECO:0000256" key="1">
    <source>
        <dbReference type="SAM" id="Phobius"/>
    </source>
</evidence>
<evidence type="ECO:0000256" key="2">
    <source>
        <dbReference type="SAM" id="SignalP"/>
    </source>
</evidence>
<protein>
    <recommendedName>
        <fullName evidence="5">Wax synthase domain-containing protein</fullName>
    </recommendedName>
</protein>
<dbReference type="PANTHER" id="PTHR35043">
    <property type="entry name" value="TRANSCRIPTION FACTOR DOMAIN-CONTAINING PROTEIN"/>
    <property type="match status" value="1"/>
</dbReference>
<keyword evidence="1" id="KW-0812">Transmembrane</keyword>
<keyword evidence="1" id="KW-0472">Membrane</keyword>
<sequence length="448" mass="51289">MAVAALLLFTFALHPIAAGNATDIPGTERQIRGWVEEPNSRGTLGIVRSSLTTVFLCTWTVLCLNVPAEDESCSSRLWRKFRWMMLALSGPEFLLCFAIGQYAASSRSVALFHSSGFTEWSMQHGFFADMGGFVLAPPDFPNFPINSKQLHYLVSRGYVAMPSVSKREIDDRTKANYFAKFVTIIQTTWFLLQVIGRGITHLHVTTLELTAVAIVVCTFGTFYCWYKKPVDIEVPIVIHPNVDLSQILVEAGDVASAPYKQTPLEFIDDLTPAWSINVMARFGLRSGPRRRPLRRLGNCRIPELDKAGRTLLFILTHIYGSMHMIGWNFVFPTSIERLLWRLAAATIFATTFLFWALDRGEAWYFDREYMKWYYLITRKQRPVDEKIGRDPDREFHAPMWVLLSHLLIAFCYTTARLYIFYEGFFGLRELPHSAFKSVDWTQAMPHFG</sequence>
<feature type="transmembrane region" description="Helical" evidence="1">
    <location>
        <begin position="311"/>
        <end position="331"/>
    </location>
</feature>
<feature type="signal peptide" evidence="2">
    <location>
        <begin position="1"/>
        <end position="18"/>
    </location>
</feature>
<evidence type="ECO:0000313" key="3">
    <source>
        <dbReference type="EMBL" id="KAK7418271.1"/>
    </source>
</evidence>
<dbReference type="PANTHER" id="PTHR35043:SF8">
    <property type="entry name" value="DUF4220 DOMAIN-CONTAINING PROTEIN"/>
    <property type="match status" value="1"/>
</dbReference>
<evidence type="ECO:0000313" key="4">
    <source>
        <dbReference type="Proteomes" id="UP001498476"/>
    </source>
</evidence>
<comment type="caution">
    <text evidence="3">The sequence shown here is derived from an EMBL/GenBank/DDBJ whole genome shotgun (WGS) entry which is preliminary data.</text>
</comment>
<keyword evidence="2" id="KW-0732">Signal</keyword>
<evidence type="ECO:0008006" key="5">
    <source>
        <dbReference type="Google" id="ProtNLM"/>
    </source>
</evidence>
<reference evidence="3 4" key="1">
    <citation type="journal article" date="2025" name="Microbiol. Resour. Announc.">
        <title>Draft genome sequences for Neonectria magnoliae and Neonectria punicea, canker pathogens of Liriodendron tulipifera and Acer saccharum in West Virginia.</title>
        <authorList>
            <person name="Petronek H.M."/>
            <person name="Kasson M.T."/>
            <person name="Metheny A.M."/>
            <person name="Stauder C.M."/>
            <person name="Lovett B."/>
            <person name="Lynch S.C."/>
            <person name="Garnas J.R."/>
            <person name="Kasson L.R."/>
            <person name="Stajich J.E."/>
        </authorList>
    </citation>
    <scope>NUCLEOTIDE SEQUENCE [LARGE SCALE GENOMIC DNA]</scope>
    <source>
        <strain evidence="3 4">NRRL 64653</strain>
    </source>
</reference>
<keyword evidence="1" id="KW-1133">Transmembrane helix</keyword>
<organism evidence="3 4">
    <name type="scientific">Neonectria punicea</name>
    <dbReference type="NCBI Taxonomy" id="979145"/>
    <lineage>
        <taxon>Eukaryota</taxon>
        <taxon>Fungi</taxon>
        <taxon>Dikarya</taxon>
        <taxon>Ascomycota</taxon>
        <taxon>Pezizomycotina</taxon>
        <taxon>Sordariomycetes</taxon>
        <taxon>Hypocreomycetidae</taxon>
        <taxon>Hypocreales</taxon>
        <taxon>Nectriaceae</taxon>
        <taxon>Neonectria</taxon>
    </lineage>
</organism>
<keyword evidence="4" id="KW-1185">Reference proteome</keyword>
<feature type="transmembrane region" description="Helical" evidence="1">
    <location>
        <begin position="399"/>
        <end position="419"/>
    </location>
</feature>